<name>A0A9Q0L6B4_ANAIG</name>
<proteinExistence type="predicted"/>
<keyword evidence="2 4" id="KW-0863">Zinc-finger</keyword>
<dbReference type="InterPro" id="IPR017907">
    <property type="entry name" value="Znf_RING_CS"/>
</dbReference>
<dbReference type="Proteomes" id="UP001149090">
    <property type="component" value="Unassembled WGS sequence"/>
</dbReference>
<sequence length="105" mass="12514">MSQVIQRDFEIIEEIEQIRKEVKKIIEEDETKYKEAKKMKIKEKEEDEQKNKCDICGNPKTEICTLKVCPHTFCRKCIESYVQRKQKCPTCKKPAKISDIKQVYV</sequence>
<evidence type="ECO:0000259" key="6">
    <source>
        <dbReference type="PROSITE" id="PS50089"/>
    </source>
</evidence>
<evidence type="ECO:0000256" key="5">
    <source>
        <dbReference type="SAM" id="Coils"/>
    </source>
</evidence>
<evidence type="ECO:0000256" key="1">
    <source>
        <dbReference type="ARBA" id="ARBA00022723"/>
    </source>
</evidence>
<keyword evidence="8" id="KW-1185">Reference proteome</keyword>
<evidence type="ECO:0000256" key="2">
    <source>
        <dbReference type="ARBA" id="ARBA00022771"/>
    </source>
</evidence>
<evidence type="ECO:0000313" key="7">
    <source>
        <dbReference type="EMBL" id="KAJ5066798.1"/>
    </source>
</evidence>
<gene>
    <name evidence="7" type="ORF">M0811_03142</name>
</gene>
<dbReference type="InterPro" id="IPR013083">
    <property type="entry name" value="Znf_RING/FYVE/PHD"/>
</dbReference>
<dbReference type="GO" id="GO:0008270">
    <property type="term" value="F:zinc ion binding"/>
    <property type="evidence" value="ECO:0007669"/>
    <property type="project" value="UniProtKB-KW"/>
</dbReference>
<dbReference type="SMART" id="SM00184">
    <property type="entry name" value="RING"/>
    <property type="match status" value="1"/>
</dbReference>
<protein>
    <submittedName>
        <fullName evidence="7">Ring finger domain-containing</fullName>
    </submittedName>
</protein>
<evidence type="ECO:0000256" key="3">
    <source>
        <dbReference type="ARBA" id="ARBA00022833"/>
    </source>
</evidence>
<dbReference type="PROSITE" id="PS50089">
    <property type="entry name" value="ZF_RING_2"/>
    <property type="match status" value="1"/>
</dbReference>
<dbReference type="SUPFAM" id="SSF57850">
    <property type="entry name" value="RING/U-box"/>
    <property type="match status" value="1"/>
</dbReference>
<dbReference type="PROSITE" id="PS00518">
    <property type="entry name" value="ZF_RING_1"/>
    <property type="match status" value="1"/>
</dbReference>
<dbReference type="AlphaFoldDB" id="A0A9Q0L6B4"/>
<keyword evidence="1" id="KW-0479">Metal-binding</keyword>
<dbReference type="EMBL" id="JAPDFW010000136">
    <property type="protein sequence ID" value="KAJ5066798.1"/>
    <property type="molecule type" value="Genomic_DNA"/>
</dbReference>
<dbReference type="InterPro" id="IPR018957">
    <property type="entry name" value="Znf_C3HC4_RING-type"/>
</dbReference>
<organism evidence="7 8">
    <name type="scientific">Anaeramoeba ignava</name>
    <name type="common">Anaerobic marine amoeba</name>
    <dbReference type="NCBI Taxonomy" id="1746090"/>
    <lineage>
        <taxon>Eukaryota</taxon>
        <taxon>Metamonada</taxon>
        <taxon>Anaeramoebidae</taxon>
        <taxon>Anaeramoeba</taxon>
    </lineage>
</organism>
<reference evidence="7" key="1">
    <citation type="submission" date="2022-10" db="EMBL/GenBank/DDBJ databases">
        <title>Novel sulphate-reducing endosymbionts in the free-living metamonad Anaeramoeba.</title>
        <authorList>
            <person name="Jerlstrom-Hultqvist J."/>
            <person name="Cepicka I."/>
            <person name="Gallot-Lavallee L."/>
            <person name="Salas-Leiva D."/>
            <person name="Curtis B.A."/>
            <person name="Zahonova K."/>
            <person name="Pipaliya S."/>
            <person name="Dacks J."/>
            <person name="Roger A.J."/>
        </authorList>
    </citation>
    <scope>NUCLEOTIDE SEQUENCE</scope>
    <source>
        <strain evidence="7">BMAN</strain>
    </source>
</reference>
<evidence type="ECO:0000256" key="4">
    <source>
        <dbReference type="PROSITE-ProRule" id="PRU00175"/>
    </source>
</evidence>
<accession>A0A9Q0L6B4</accession>
<dbReference type="Gene3D" id="3.30.40.10">
    <property type="entry name" value="Zinc/RING finger domain, C3HC4 (zinc finger)"/>
    <property type="match status" value="1"/>
</dbReference>
<feature type="coiled-coil region" evidence="5">
    <location>
        <begin position="12"/>
        <end position="46"/>
    </location>
</feature>
<dbReference type="InterPro" id="IPR001841">
    <property type="entry name" value="Znf_RING"/>
</dbReference>
<comment type="caution">
    <text evidence="7">The sequence shown here is derived from an EMBL/GenBank/DDBJ whole genome shotgun (WGS) entry which is preliminary data.</text>
</comment>
<keyword evidence="3" id="KW-0862">Zinc</keyword>
<dbReference type="Pfam" id="PF00097">
    <property type="entry name" value="zf-C3HC4"/>
    <property type="match status" value="1"/>
</dbReference>
<dbReference type="OrthoDB" id="9049620at2759"/>
<evidence type="ECO:0000313" key="8">
    <source>
        <dbReference type="Proteomes" id="UP001149090"/>
    </source>
</evidence>
<keyword evidence="5" id="KW-0175">Coiled coil</keyword>
<feature type="domain" description="RING-type" evidence="6">
    <location>
        <begin position="53"/>
        <end position="92"/>
    </location>
</feature>